<protein>
    <submittedName>
        <fullName evidence="4">Uncharacterized protein</fullName>
    </submittedName>
</protein>
<evidence type="ECO:0000313" key="5">
    <source>
        <dbReference type="Proteomes" id="UP000800041"/>
    </source>
</evidence>
<keyword evidence="5" id="KW-1185">Reference proteome</keyword>
<dbReference type="InterPro" id="IPR056125">
    <property type="entry name" value="DUF7708"/>
</dbReference>
<dbReference type="AlphaFoldDB" id="A0A6G1H8V1"/>
<dbReference type="EMBL" id="ML977145">
    <property type="protein sequence ID" value="KAF1989439.1"/>
    <property type="molecule type" value="Genomic_DNA"/>
</dbReference>
<keyword evidence="1" id="KW-0677">Repeat</keyword>
<dbReference type="OrthoDB" id="5389929at2759"/>
<dbReference type="InterPro" id="IPR056884">
    <property type="entry name" value="NPHP3-like_N"/>
</dbReference>
<evidence type="ECO:0000313" key="4">
    <source>
        <dbReference type="EMBL" id="KAF1989439.1"/>
    </source>
</evidence>
<dbReference type="Proteomes" id="UP000800041">
    <property type="component" value="Unassembled WGS sequence"/>
</dbReference>
<organism evidence="4 5">
    <name type="scientific">Aulographum hederae CBS 113979</name>
    <dbReference type="NCBI Taxonomy" id="1176131"/>
    <lineage>
        <taxon>Eukaryota</taxon>
        <taxon>Fungi</taxon>
        <taxon>Dikarya</taxon>
        <taxon>Ascomycota</taxon>
        <taxon>Pezizomycotina</taxon>
        <taxon>Dothideomycetes</taxon>
        <taxon>Pleosporomycetidae</taxon>
        <taxon>Aulographales</taxon>
        <taxon>Aulographaceae</taxon>
    </lineage>
</organism>
<dbReference type="Pfam" id="PF24809">
    <property type="entry name" value="DUF7708"/>
    <property type="match status" value="1"/>
</dbReference>
<evidence type="ECO:0000259" key="2">
    <source>
        <dbReference type="Pfam" id="PF24809"/>
    </source>
</evidence>
<dbReference type="Pfam" id="PF24883">
    <property type="entry name" value="NPHP3_N"/>
    <property type="match status" value="1"/>
</dbReference>
<proteinExistence type="predicted"/>
<gene>
    <name evidence="4" type="ORF">K402DRAFT_372206</name>
</gene>
<sequence>MFDTYLLAVSGLQQNSLLLAIVPLFSLAHENGSRRCCSYQCWPERVANVGSLSLHVWPKPRGNIDTKCSRRIRKVAKDQQDFHQWLKAKENRLDKVELRTLECNNYEKCAEYWKWFQEQAMLKHDNRHQKGWRRWAKSTQSFGSKAETFVEAIKPIIQLAQGSGSPDGGLALSTICMLFAVASSKRATEDIIGEAMFEIQDHLPSFHTYEGLYRGADERAMALRGKITLAYCGFIELAIKSTRYYLKSGAYRFFKAPWNQREFQDEADEVKRDIVSVRNKCEELLAWTVSKIRDQNCGLQLEIEANRIREIESVLGHSRRSIDSFIMELKSYEASIEAENKQAIFESMNEEMRSKYKKMATFQDWSQSVNSSVLIIVGENHENLQLNKHCWMSPLALDLIKSLHSDSRMLGFFLFPFTAVSPAADALSDILFQLLDAKRQKLRDDVKFPNVVADIRRHHGIDTQKDDDGRFAVLAELLRYAMRLFDEEDCVHIVLDRMDRCVCHEQRELLDLLIDIMDKSVCKVKLLIVAEKTWGWDVKIKQLKKAENIQLTQTLESQKVLSS</sequence>
<name>A0A6G1H8V1_9PEZI</name>
<feature type="domain" description="DUF7708" evidence="2">
    <location>
        <begin position="169"/>
        <end position="279"/>
    </location>
</feature>
<feature type="domain" description="Nephrocystin 3-like N-terminal" evidence="3">
    <location>
        <begin position="392"/>
        <end position="529"/>
    </location>
</feature>
<reference evidence="4" key="1">
    <citation type="journal article" date="2020" name="Stud. Mycol.">
        <title>101 Dothideomycetes genomes: a test case for predicting lifestyles and emergence of pathogens.</title>
        <authorList>
            <person name="Haridas S."/>
            <person name="Albert R."/>
            <person name="Binder M."/>
            <person name="Bloem J."/>
            <person name="Labutti K."/>
            <person name="Salamov A."/>
            <person name="Andreopoulos B."/>
            <person name="Baker S."/>
            <person name="Barry K."/>
            <person name="Bills G."/>
            <person name="Bluhm B."/>
            <person name="Cannon C."/>
            <person name="Castanera R."/>
            <person name="Culley D."/>
            <person name="Daum C."/>
            <person name="Ezra D."/>
            <person name="Gonzalez J."/>
            <person name="Henrissat B."/>
            <person name="Kuo A."/>
            <person name="Liang C."/>
            <person name="Lipzen A."/>
            <person name="Lutzoni F."/>
            <person name="Magnuson J."/>
            <person name="Mondo S."/>
            <person name="Nolan M."/>
            <person name="Ohm R."/>
            <person name="Pangilinan J."/>
            <person name="Park H.-J."/>
            <person name="Ramirez L."/>
            <person name="Alfaro M."/>
            <person name="Sun H."/>
            <person name="Tritt A."/>
            <person name="Yoshinaga Y."/>
            <person name="Zwiers L.-H."/>
            <person name="Turgeon B."/>
            <person name="Goodwin S."/>
            <person name="Spatafora J."/>
            <person name="Crous P."/>
            <person name="Grigoriev I."/>
        </authorList>
    </citation>
    <scope>NUCLEOTIDE SEQUENCE</scope>
    <source>
        <strain evidence="4">CBS 113979</strain>
    </source>
</reference>
<evidence type="ECO:0000256" key="1">
    <source>
        <dbReference type="ARBA" id="ARBA00022737"/>
    </source>
</evidence>
<evidence type="ECO:0000259" key="3">
    <source>
        <dbReference type="Pfam" id="PF24883"/>
    </source>
</evidence>
<accession>A0A6G1H8V1</accession>